<dbReference type="Proteomes" id="UP000502933">
    <property type="component" value="Segment"/>
</dbReference>
<organismHost>
    <name type="scientific">Phacochoerus aethiopicus</name>
    <name type="common">Warthog</name>
    <dbReference type="NCBI Taxonomy" id="85517"/>
</organismHost>
<reference evidence="1" key="1">
    <citation type="journal article" date="2016" name="Genome Announc.">
        <title>Complete genome sequence of an African swine fever virus isolate from Sardinia, Italy.</title>
        <authorList>
            <person name="Granberg F."/>
            <person name="Torresi C."/>
            <person name="Oggiano A."/>
            <person name="Malmberg M."/>
            <person name="Iscaro C."/>
            <person name="De Mia G.M."/>
            <person name="Sandor B."/>
        </authorList>
    </citation>
    <scope>NUCLEOTIDE SEQUENCE [LARGE SCALE GENOMIC DNA]</scope>
    <source>
        <strain evidence="1">47/Ss/2008</strain>
    </source>
</reference>
<dbReference type="Proteomes" id="UP000500872">
    <property type="component" value="Segment"/>
</dbReference>
<dbReference type="Proteomes" id="UP000501990">
    <property type="component" value="Segment"/>
</dbReference>
<protein>
    <submittedName>
        <fullName evidence="1">Uncharacterized protein</fullName>
    </submittedName>
</protein>
<organismHost>
    <name type="scientific">Phacochoerus africanus</name>
    <name type="common">Warthog</name>
    <dbReference type="NCBI Taxonomy" id="41426"/>
</organismHost>
<dbReference type="EMBL" id="MN270973">
    <property type="protein sequence ID" value="QIM07705.1"/>
    <property type="molecule type" value="Genomic_DNA"/>
</dbReference>
<dbReference type="EMBL" id="MN270971">
    <property type="protein sequence ID" value="QIM07237.1"/>
    <property type="molecule type" value="Genomic_DNA"/>
</dbReference>
<dbReference type="Proteomes" id="UP000500690">
    <property type="component" value="Segment"/>
</dbReference>
<evidence type="ECO:0000313" key="14">
    <source>
        <dbReference type="EMBL" id="QIM09338.1"/>
    </source>
</evidence>
<evidence type="ECO:0000313" key="15">
    <source>
        <dbReference type="Proteomes" id="UP000500690"/>
    </source>
</evidence>
<evidence type="ECO:0000313" key="9">
    <source>
        <dbReference type="EMBL" id="QIM08173.1"/>
    </source>
</evidence>
<evidence type="ECO:0000313" key="12">
    <source>
        <dbReference type="EMBL" id="QIM08872.1"/>
    </source>
</evidence>
<evidence type="ECO:0000313" key="4">
    <source>
        <dbReference type="EMBL" id="QIM07002.1"/>
    </source>
</evidence>
<dbReference type="Proteomes" id="UP000266411">
    <property type="component" value="Segment"/>
</dbReference>
<evidence type="ECO:0000313" key="17">
    <source>
        <dbReference type="Proteomes" id="UP000500898"/>
    </source>
</evidence>
<organism evidence="1">
    <name type="scientific">African swine fever virus</name>
    <name type="common">ASFV</name>
    <dbReference type="NCBI Taxonomy" id="10497"/>
    <lineage>
        <taxon>Viruses</taxon>
        <taxon>Varidnaviria</taxon>
        <taxon>Bamfordvirae</taxon>
        <taxon>Nucleocytoviricota</taxon>
        <taxon>Pokkesviricetes</taxon>
        <taxon>Asfuvirales</taxon>
        <taxon>Asfarviridae</taxon>
        <taxon>Asfivirus</taxon>
        <taxon>Asfivirus haemorrhagiae</taxon>
    </lineage>
</organism>
<evidence type="ECO:0000313" key="5">
    <source>
        <dbReference type="EMBL" id="QIM07237.1"/>
    </source>
</evidence>
<dbReference type="EMBL" id="MN270977">
    <property type="protein sequence ID" value="QIM08639.1"/>
    <property type="molecule type" value="Genomic_DNA"/>
</dbReference>
<evidence type="ECO:0000313" key="6">
    <source>
        <dbReference type="EMBL" id="QIM07472.1"/>
    </source>
</evidence>
<dbReference type="EMBL" id="MN270969">
    <property type="protein sequence ID" value="QIM06767.1"/>
    <property type="molecule type" value="Genomic_DNA"/>
</dbReference>
<accession>A0A3G1EV12</accession>
<dbReference type="Proteomes" id="UP000500898">
    <property type="component" value="Segment"/>
</dbReference>
<dbReference type="EMBL" id="MN270978">
    <property type="protein sequence ID" value="QIM08872.1"/>
    <property type="molecule type" value="Genomic_DNA"/>
</dbReference>
<evidence type="ECO:0000313" key="11">
    <source>
        <dbReference type="EMBL" id="QIM08639.1"/>
    </source>
</evidence>
<evidence type="ECO:0000313" key="13">
    <source>
        <dbReference type="EMBL" id="QIM09105.1"/>
    </source>
</evidence>
<organismHost>
    <name type="scientific">Ornithodoros moubata</name>
    <name type="common">Soft tick</name>
    <name type="synonym">Argasid tick</name>
    <dbReference type="NCBI Taxonomy" id="6938"/>
</organismHost>
<name>A0A3G1EV12_ASF</name>
<evidence type="ECO:0000313" key="10">
    <source>
        <dbReference type="EMBL" id="QIM08406.1"/>
    </source>
</evidence>
<dbReference type="Proteomes" id="UP000501235">
    <property type="component" value="Segment"/>
</dbReference>
<dbReference type="Proteomes" id="UP000502885">
    <property type="component" value="Segment"/>
</dbReference>
<dbReference type="Proteomes" id="UP000501465">
    <property type="component" value="Segment"/>
</dbReference>
<dbReference type="KEGG" id="vg:41902151"/>
<dbReference type="EMBL" id="MN270972">
    <property type="protein sequence ID" value="QIM07472.1"/>
    <property type="molecule type" value="Genomic_DNA"/>
</dbReference>
<sequence length="137" mass="15613">MPVDKFFTNRVAGNVFHVMDIPPVILTHKLAHRLDDLHHRVIFGKNILGLTVFQKSFLLGDGHWVDPFVRVKDNGYLLRWAKNFLYCAGGHLKLDVALFIFKKDTVKVVAYGNKVQKDVLPCGVPLKQLVFLFNKGL</sequence>
<proteinExistence type="predicted"/>
<dbReference type="Proteomes" id="UP000502695">
    <property type="component" value="Segment"/>
</dbReference>
<dbReference type="Proteomes" id="UP000501683">
    <property type="component" value="Segment"/>
</dbReference>
<organismHost>
    <name type="scientific">Ornithodoros</name>
    <name type="common">relapsing fever ticks</name>
    <dbReference type="NCBI Taxonomy" id="6937"/>
</organismHost>
<dbReference type="RefSeq" id="YP_009703343.1">
    <property type="nucleotide sequence ID" value="NC_044955.1"/>
</dbReference>
<dbReference type="Proteomes" id="UP000503066">
    <property type="component" value="Genome"/>
</dbReference>
<organismHost>
    <name type="scientific">Sus scrofa</name>
    <name type="common">Pig</name>
    <dbReference type="NCBI Taxonomy" id="9823"/>
</organismHost>
<dbReference type="EMBL" id="MN913970">
    <property type="protein sequence ID" value="QID21257.1"/>
    <property type="molecule type" value="Genomic_DNA"/>
</dbReference>
<dbReference type="EMBL" id="MN270975">
    <property type="protein sequence ID" value="QIM08173.1"/>
    <property type="molecule type" value="Genomic_DNA"/>
</dbReference>
<dbReference type="EMBL" id="MN270976">
    <property type="protein sequence ID" value="QIM08406.1"/>
    <property type="molecule type" value="Genomic_DNA"/>
</dbReference>
<dbReference type="EMBL" id="MN270970">
    <property type="protein sequence ID" value="QIM07002.1"/>
    <property type="molecule type" value="Genomic_DNA"/>
</dbReference>
<dbReference type="EMBL" id="MN270980">
    <property type="protein sequence ID" value="QIM09338.1"/>
    <property type="molecule type" value="Genomic_DNA"/>
</dbReference>
<dbReference type="Proteomes" id="UP000501487">
    <property type="component" value="Segment"/>
</dbReference>
<dbReference type="EMBL" id="MN270974">
    <property type="protein sequence ID" value="QIM07938.1"/>
    <property type="molecule type" value="Genomic_DNA"/>
</dbReference>
<reference evidence="16" key="4">
    <citation type="submission" date="2020-01" db="EMBL/GenBank/DDBJ databases">
        <authorList>
            <person name="Chastagner A."/>
            <person name="Le Potier M.-F."/>
            <person name="Pereira de Oliveira R."/>
        </authorList>
    </citation>
    <scope>NUCLEOTIDE SEQUENCE [LARGE SCALE GENOMIC DNA]</scope>
    <source>
        <strain evidence="16">Liv13/33</strain>
    </source>
</reference>
<evidence type="ECO:0000313" key="7">
    <source>
        <dbReference type="EMBL" id="QIM07705.1"/>
    </source>
</evidence>
<dbReference type="Proteomes" id="UP000503294">
    <property type="component" value="Segment"/>
</dbReference>
<evidence type="ECO:0000313" key="3">
    <source>
        <dbReference type="EMBL" id="QIM06767.1"/>
    </source>
</evidence>
<gene>
    <name evidence="1" type="primary">URF30</name>
    <name evidence="3" type="synonym">URF030</name>
    <name evidence="1" type="ORF">AFSV47Ss_0126</name>
</gene>
<reference evidence="2" key="2">
    <citation type="journal article" date="2020" name="Microbiol. Resour. Announc.">
        <title>Coding-Complete Genome Sequence of an African Swine Fever Virus Strain Liv13/33 Isolate from Experimental Transmission between Pigs and Ornithodoros moubata Ticks.</title>
        <authorList>
            <person name="Chastagner A."/>
            <person name="Pereira de Oliveira R."/>
            <person name="Hutet E."/>
            <person name="Le Dimna M."/>
            <person name="Paboeuf F."/>
            <person name="Lucas P."/>
            <person name="Blanchard Y."/>
            <person name="Dixon L."/>
            <person name="Vial L."/>
            <person name="Le Potier M.F."/>
        </authorList>
    </citation>
    <scope>NUCLEOTIDE SEQUENCE</scope>
    <source>
        <strain evidence="2">Liv13/33</strain>
    </source>
</reference>
<evidence type="ECO:0000313" key="16">
    <source>
        <dbReference type="Proteomes" id="UP000500872"/>
    </source>
</evidence>
<organismHost>
    <name type="scientific">Potamochoerus larvatus</name>
    <name type="common">Bushpig</name>
    <dbReference type="NCBI Taxonomy" id="273792"/>
</organismHost>
<evidence type="ECO:0000313" key="2">
    <source>
        <dbReference type="EMBL" id="QID21257.1"/>
    </source>
</evidence>
<dbReference type="EMBL" id="KX354450">
    <property type="protein sequence ID" value="AOO54431.1"/>
    <property type="molecule type" value="Genomic_DNA"/>
</dbReference>
<evidence type="ECO:0000313" key="1">
    <source>
        <dbReference type="EMBL" id="AOO54431.1"/>
    </source>
</evidence>
<evidence type="ECO:0000313" key="8">
    <source>
        <dbReference type="EMBL" id="QIM07938.1"/>
    </source>
</evidence>
<dbReference type="EMBL" id="MN270979">
    <property type="protein sequence ID" value="QIM09105.1"/>
    <property type="molecule type" value="Genomic_DNA"/>
</dbReference>
<dbReference type="GeneID" id="41902151"/>
<reference evidence="15 17" key="3">
    <citation type="journal article" date="2020" name="Transbound. Emerg. Dis.">
        <title>The evolution of African swine fever virus in Sardinia (1978 to 2014) as revealed by whole genome sequencing and comparative analysis.</title>
        <authorList>
            <person name="Torresi C."/>
            <person name="Fiori M."/>
            <person name="Bertolotti L."/>
            <person name="Floris M."/>
            <person name="Colitti B."/>
            <person name="Giammarioli M."/>
            <person name="Dei Giudici S."/>
            <person name="Oggiano A."/>
            <person name="Malmberg M."/>
            <person name="De Mia G.M."/>
            <person name="Belak S."/>
            <person name="Granberg F."/>
        </authorList>
    </citation>
    <scope>NUCLEOTIDE SEQUENCE [LARGE SCALE GENOMIC DNA]</scope>
    <source>
        <strain evidence="5">139/Nu/1981</strain>
        <strain evidence="6">140/Or/1985</strain>
        <strain evidence="8">141/Nu/1990</strain>
        <strain evidence="9">142/Nu/1995</strain>
        <strain evidence="14">22653/Ca/2014</strain>
        <strain evidence="11">26/Ss/2004</strain>
        <strain evidence="3">56/Ca/1978</strain>
        <strain evidence="4">57/Ca/1979</strain>
        <strain evidence="10">60/Nu/1997</strain>
        <strain evidence="12">72407/Ss/2005</strain>
        <strain evidence="7">85/Ca/1985</strain>
        <strain evidence="13">97/Ot/2012</strain>
    </source>
</reference>